<reference evidence="2" key="1">
    <citation type="submission" date="2020-03" db="EMBL/GenBank/DDBJ databases">
        <title>The deep terrestrial virosphere.</title>
        <authorList>
            <person name="Holmfeldt K."/>
            <person name="Nilsson E."/>
            <person name="Simone D."/>
            <person name="Lopez-Fernandez M."/>
            <person name="Wu X."/>
            <person name="de Brujin I."/>
            <person name="Lundin D."/>
            <person name="Andersson A."/>
            <person name="Bertilsson S."/>
            <person name="Dopson M."/>
        </authorList>
    </citation>
    <scope>NUCLEOTIDE SEQUENCE</scope>
    <source>
        <strain evidence="2">MM415A00504</strain>
        <strain evidence="3">MM415B02169</strain>
    </source>
</reference>
<evidence type="ECO:0000259" key="1">
    <source>
        <dbReference type="Pfam" id="PF13539"/>
    </source>
</evidence>
<dbReference type="EMBL" id="MT142465">
    <property type="protein sequence ID" value="QJA81627.1"/>
    <property type="molecule type" value="Genomic_DNA"/>
</dbReference>
<dbReference type="CDD" id="cd14845">
    <property type="entry name" value="L-Ala-D-Glu_peptidase_like"/>
    <property type="match status" value="1"/>
</dbReference>
<dbReference type="InterPro" id="IPR009045">
    <property type="entry name" value="Zn_M74/Hedgehog-like"/>
</dbReference>
<dbReference type="InterPro" id="IPR039561">
    <property type="entry name" value="Peptidase_M15C"/>
</dbReference>
<organism evidence="2">
    <name type="scientific">viral metagenome</name>
    <dbReference type="NCBI Taxonomy" id="1070528"/>
    <lineage>
        <taxon>unclassified sequences</taxon>
        <taxon>metagenomes</taxon>
        <taxon>organismal metagenomes</taxon>
    </lineage>
</organism>
<dbReference type="EMBL" id="MT142598">
    <property type="protein sequence ID" value="QJA85845.1"/>
    <property type="molecule type" value="Genomic_DNA"/>
</dbReference>
<gene>
    <name evidence="2" type="ORF">MM415A00504_0027</name>
    <name evidence="3" type="ORF">MM415B02169_0017</name>
</gene>
<sequence>MPTDYLSTVDMPLRLSMGRIRSQMQELGYGLLAYCGYRSPQEQARLYRRSRSYAEIVAKMAWYEQHGLSLLAQYLERVGPQAGQIGAHVTQAGPGESWHQYRQAVDAVPVVDSRLCWDYPAVTAAESDAWLMYQTLSGQEGLTWGGAWTVPDACHVQLSFAGSPLDRPYPSAAIAERQIVECAARYGWDD</sequence>
<protein>
    <submittedName>
        <fullName evidence="2">Putative peptidase</fullName>
    </submittedName>
</protein>
<accession>A0A6M3KHZ8</accession>
<dbReference type="Gene3D" id="3.30.1380.10">
    <property type="match status" value="1"/>
</dbReference>
<evidence type="ECO:0000313" key="3">
    <source>
        <dbReference type="EMBL" id="QJA85845.1"/>
    </source>
</evidence>
<evidence type="ECO:0000313" key="2">
    <source>
        <dbReference type="EMBL" id="QJA81627.1"/>
    </source>
</evidence>
<dbReference type="GO" id="GO:0008233">
    <property type="term" value="F:peptidase activity"/>
    <property type="evidence" value="ECO:0007669"/>
    <property type="project" value="InterPro"/>
</dbReference>
<proteinExistence type="predicted"/>
<dbReference type="SUPFAM" id="SSF55166">
    <property type="entry name" value="Hedgehog/DD-peptidase"/>
    <property type="match status" value="1"/>
</dbReference>
<dbReference type="Pfam" id="PF13539">
    <property type="entry name" value="Peptidase_M15_4"/>
    <property type="match status" value="1"/>
</dbReference>
<feature type="domain" description="Peptidase M15C" evidence="1">
    <location>
        <begin position="94"/>
        <end position="157"/>
    </location>
</feature>
<dbReference type="AlphaFoldDB" id="A0A6M3KHZ8"/>
<name>A0A6M3KHZ8_9ZZZZ</name>